<comment type="function">
    <text evidence="8">Component of the signal peptidase complex (SPC) which catalyzes the cleavage of N-terminal signal sequences from nascent proteins as they are translocated into the lumen of the endoplasmic reticulum. Dispensable for SPC enzymatic activity.</text>
</comment>
<protein>
    <recommendedName>
        <fullName evidence="3">Signal peptidase complex subunit 1</fullName>
    </recommendedName>
</protein>
<evidence type="ECO:0000256" key="2">
    <source>
        <dbReference type="ARBA" id="ARBA00005245"/>
    </source>
</evidence>
<gene>
    <name evidence="10" type="ORF">SPSC_07000</name>
</gene>
<evidence type="ECO:0000256" key="3">
    <source>
        <dbReference type="ARBA" id="ARBA00017059"/>
    </source>
</evidence>
<keyword evidence="7 9" id="KW-0472">Membrane</keyword>
<dbReference type="AlphaFoldDB" id="A0A127Z6G3"/>
<dbReference type="PANTHER" id="PTHR13202">
    <property type="entry name" value="MICROSOMAL SIGNAL PEPTIDASE 12 KDA SUBUNIT"/>
    <property type="match status" value="1"/>
</dbReference>
<dbReference type="Pfam" id="PF06645">
    <property type="entry name" value="SPC12"/>
    <property type="match status" value="1"/>
</dbReference>
<feature type="transmembrane region" description="Helical" evidence="9">
    <location>
        <begin position="48"/>
        <end position="70"/>
    </location>
</feature>
<evidence type="ECO:0000256" key="9">
    <source>
        <dbReference type="SAM" id="Phobius"/>
    </source>
</evidence>
<evidence type="ECO:0000256" key="1">
    <source>
        <dbReference type="ARBA" id="ARBA00004477"/>
    </source>
</evidence>
<comment type="subcellular location">
    <subcellularLocation>
        <location evidence="1">Endoplasmic reticulum membrane</location>
        <topology evidence="1">Multi-pass membrane protein</topology>
    </subcellularLocation>
</comment>
<reference evidence="10" key="1">
    <citation type="submission" date="2014-06" db="EMBL/GenBank/DDBJ databases">
        <authorList>
            <person name="Ju J."/>
            <person name="Zhang J."/>
        </authorList>
    </citation>
    <scope>NUCLEOTIDE SEQUENCE</scope>
    <source>
        <strain evidence="10">SscI8</strain>
    </source>
</reference>
<dbReference type="OrthoDB" id="263893at2759"/>
<dbReference type="GO" id="GO:0045047">
    <property type="term" value="P:protein targeting to ER"/>
    <property type="evidence" value="ECO:0007669"/>
    <property type="project" value="TreeGrafter"/>
</dbReference>
<evidence type="ECO:0000256" key="7">
    <source>
        <dbReference type="ARBA" id="ARBA00023136"/>
    </source>
</evidence>
<proteinExistence type="inferred from homology"/>
<dbReference type="InterPro" id="IPR009542">
    <property type="entry name" value="Spc1/SPCS1"/>
</dbReference>
<comment type="similarity">
    <text evidence="2">Belongs to the SPCS1 family.</text>
</comment>
<accession>A0A127Z6G3</accession>
<dbReference type="GO" id="GO:0006465">
    <property type="term" value="P:signal peptide processing"/>
    <property type="evidence" value="ECO:0007669"/>
    <property type="project" value="InterPro"/>
</dbReference>
<evidence type="ECO:0000313" key="10">
    <source>
        <dbReference type="EMBL" id="CDS82266.1"/>
    </source>
</evidence>
<dbReference type="EMBL" id="LK056665">
    <property type="protein sequence ID" value="CDS82266.1"/>
    <property type="molecule type" value="Genomic_DNA"/>
</dbReference>
<evidence type="ECO:0000256" key="8">
    <source>
        <dbReference type="ARBA" id="ARBA00045204"/>
    </source>
</evidence>
<evidence type="ECO:0000256" key="5">
    <source>
        <dbReference type="ARBA" id="ARBA00022824"/>
    </source>
</evidence>
<name>A0A127Z6G3_9BASI</name>
<keyword evidence="5" id="KW-0256">Endoplasmic reticulum</keyword>
<sequence length="94" mass="10617">MEAIQKVIDGRIDFHAQRLADRIMQEGLVFSATLSFLLGYLTQNMQLCMITFGACTLLVALVTVPAWPFYKKYHVEWLPPSSFTQDSQSASDSK</sequence>
<dbReference type="PANTHER" id="PTHR13202:SF0">
    <property type="entry name" value="SIGNAL PEPTIDASE COMPLEX SUBUNIT 1"/>
    <property type="match status" value="1"/>
</dbReference>
<keyword evidence="4 9" id="KW-0812">Transmembrane</keyword>
<feature type="transmembrane region" description="Helical" evidence="9">
    <location>
        <begin position="23"/>
        <end position="41"/>
    </location>
</feature>
<evidence type="ECO:0000256" key="4">
    <source>
        <dbReference type="ARBA" id="ARBA00022692"/>
    </source>
</evidence>
<dbReference type="GO" id="GO:0005787">
    <property type="term" value="C:signal peptidase complex"/>
    <property type="evidence" value="ECO:0007669"/>
    <property type="project" value="InterPro"/>
</dbReference>
<keyword evidence="6 9" id="KW-1133">Transmembrane helix</keyword>
<evidence type="ECO:0000256" key="6">
    <source>
        <dbReference type="ARBA" id="ARBA00022989"/>
    </source>
</evidence>
<organism evidence="10">
    <name type="scientific">Sporisorium scitamineum</name>
    <dbReference type="NCBI Taxonomy" id="49012"/>
    <lineage>
        <taxon>Eukaryota</taxon>
        <taxon>Fungi</taxon>
        <taxon>Dikarya</taxon>
        <taxon>Basidiomycota</taxon>
        <taxon>Ustilaginomycotina</taxon>
        <taxon>Ustilaginomycetes</taxon>
        <taxon>Ustilaginales</taxon>
        <taxon>Ustilaginaceae</taxon>
        <taxon>Sporisorium</taxon>
    </lineage>
</organism>